<name>A0ABW0ILD6_9HYPH</name>
<feature type="transmembrane region" description="Helical" evidence="1">
    <location>
        <begin position="6"/>
        <end position="32"/>
    </location>
</feature>
<organism evidence="2 3">
    <name type="scientific">Bosea eneae</name>
    <dbReference type="NCBI Taxonomy" id="151454"/>
    <lineage>
        <taxon>Bacteria</taxon>
        <taxon>Pseudomonadati</taxon>
        <taxon>Pseudomonadota</taxon>
        <taxon>Alphaproteobacteria</taxon>
        <taxon>Hyphomicrobiales</taxon>
        <taxon>Boseaceae</taxon>
        <taxon>Bosea</taxon>
    </lineage>
</organism>
<evidence type="ECO:0000256" key="1">
    <source>
        <dbReference type="SAM" id="Phobius"/>
    </source>
</evidence>
<keyword evidence="1" id="KW-1133">Transmembrane helix</keyword>
<sequence length="79" mass="8376">MAGQAGLIGALIGFVVGLIEYRLVTGVVVASLRRTDSSKTPAEKDDYERRIRLLKAAVLVLSVGGLPIVGYFIGRALFG</sequence>
<dbReference type="Proteomes" id="UP001596053">
    <property type="component" value="Unassembled WGS sequence"/>
</dbReference>
<dbReference type="EMBL" id="JBHSLW010000005">
    <property type="protein sequence ID" value="MFC5418391.1"/>
    <property type="molecule type" value="Genomic_DNA"/>
</dbReference>
<evidence type="ECO:0000313" key="2">
    <source>
        <dbReference type="EMBL" id="MFC5418391.1"/>
    </source>
</evidence>
<gene>
    <name evidence="2" type="ORF">ACFPOB_02305</name>
</gene>
<feature type="transmembrane region" description="Helical" evidence="1">
    <location>
        <begin position="53"/>
        <end position="73"/>
    </location>
</feature>
<protein>
    <submittedName>
        <fullName evidence="2">Uncharacterized protein</fullName>
    </submittedName>
</protein>
<keyword evidence="1" id="KW-0472">Membrane</keyword>
<evidence type="ECO:0000313" key="3">
    <source>
        <dbReference type="Proteomes" id="UP001596053"/>
    </source>
</evidence>
<accession>A0ABW0ILD6</accession>
<dbReference type="RefSeq" id="WP_377795592.1">
    <property type="nucleotide sequence ID" value="NZ_JBHSLW010000005.1"/>
</dbReference>
<keyword evidence="3" id="KW-1185">Reference proteome</keyword>
<comment type="caution">
    <text evidence="2">The sequence shown here is derived from an EMBL/GenBank/DDBJ whole genome shotgun (WGS) entry which is preliminary data.</text>
</comment>
<keyword evidence="1" id="KW-0812">Transmembrane</keyword>
<reference evidence="3" key="1">
    <citation type="journal article" date="2019" name="Int. J. Syst. Evol. Microbiol.">
        <title>The Global Catalogue of Microorganisms (GCM) 10K type strain sequencing project: providing services to taxonomists for standard genome sequencing and annotation.</title>
        <authorList>
            <consortium name="The Broad Institute Genomics Platform"/>
            <consortium name="The Broad Institute Genome Sequencing Center for Infectious Disease"/>
            <person name="Wu L."/>
            <person name="Ma J."/>
        </authorList>
    </citation>
    <scope>NUCLEOTIDE SEQUENCE [LARGE SCALE GENOMIC DNA]</scope>
    <source>
        <strain evidence="3">NCAIM B.01391</strain>
    </source>
</reference>
<proteinExistence type="predicted"/>